<dbReference type="Proteomes" id="UP000827892">
    <property type="component" value="Chromosome II"/>
</dbReference>
<feature type="chain" id="PRO_5042153319" description="Protein kinase domain-containing protein" evidence="3">
    <location>
        <begin position="22"/>
        <end position="978"/>
    </location>
</feature>
<keyword evidence="1" id="KW-0547">Nucleotide-binding</keyword>
<feature type="region of interest" description="Disordered" evidence="2">
    <location>
        <begin position="958"/>
        <end position="978"/>
    </location>
</feature>
<proteinExistence type="predicted"/>
<gene>
    <name evidence="5" type="ORF">L3Y34_018966</name>
</gene>
<evidence type="ECO:0000259" key="4">
    <source>
        <dbReference type="PROSITE" id="PS50011"/>
    </source>
</evidence>
<keyword evidence="3" id="KW-0732">Signal</keyword>
<feature type="binding site" evidence="1">
    <location>
        <position position="689"/>
    </location>
    <ligand>
        <name>ATP</name>
        <dbReference type="ChEBI" id="CHEBI:30616"/>
    </ligand>
</feature>
<feature type="domain" description="Protein kinase" evidence="4">
    <location>
        <begin position="658"/>
        <end position="933"/>
    </location>
</feature>
<name>A0AAE9IVD6_CAEBR</name>
<protein>
    <recommendedName>
        <fullName evidence="4">Protein kinase domain-containing protein</fullName>
    </recommendedName>
</protein>
<evidence type="ECO:0000313" key="5">
    <source>
        <dbReference type="EMBL" id="ULU07619.1"/>
    </source>
</evidence>
<feature type="signal peptide" evidence="3">
    <location>
        <begin position="1"/>
        <end position="21"/>
    </location>
</feature>
<sequence>MKISIPVLLLTFRIILIEAYASNVVPDKLHDEFHKISASRLNHLKEDIPANLYLSMLFLVNNCSTTGPPATKTISQQMIFEETICGSAEMLNWCDENPERHVVLVTSNEKLKNKVFAQFQCVSGNSVTPKRQLPLHLIVDCAAVLLIVSITISWRAKLTRPMPLHPSNILNLSNKSDSDSFETVTLNSTKTTMSKSRITSYNLSTFSFTPKKFRIITGKQSKSPASDPTKKTPMKTPNAKTPGLFSSKRTKKPSTGGGGELNSKKSRTKLTSGTTDKKASTALTSTKGKKKDPSNRRKVKVAPMKCFANGESVDGVQQYKVSNQIRKSTKPLDIDVYVVKEVEQNEDLRMKVARQDLKILKVEASLLRKLEKLPGEKCFVSMAEYGSIAKDKIEFLIVSPFGSTLYEVMKKVTNGPLSLDCAFSVGHQMLKAICDLHSLGYIHRNIRPSAFNVGLGSEETTVFLQDFRAVRKFEEQKKHVTARSSVKMFGTNRFSSRACQNQKDQGRKDDLESFLYTLFYLMDHDSLAWKKDSSNSITLKEAFMTSEGKDQFTRAPRSLETILSLVAGMEFSSVPDYEAFKNCLDSIQTGQNYNKKACDWSGKTGLEEIVGDTDRSVECRVTGERDAIVKSVHKSKKPNRKKLHPGDKILAVGATSAWKVINLLGSGGFGDVYKVHRDNQPETKCYALKTESEEGEKRYLRLKIEVTVMMKTAEKKKKGKFKNFIEFVDRGKCEALKCKFVVMGLVGPSLEDIRRKYILRTFTKSTAFYVAIETVTAIRDLHSLGYLHRDIKPANYAVGIGSDEATVYMLDFGIAKLYVNENGDHKVKRKKVKFLGTLRYACRACMTQMEQGRKDDLETWLYMVADLLDERRGMPWRKHAELKTILKLKDEFFKEFDAQPFNKTLKRFKGLFDYIDKMQYETTPDYEYILTFLKTCASDVGAKLNGKWDWIGQLKKKAFESESDSEKSDKKGSGDDDE</sequence>
<evidence type="ECO:0000256" key="1">
    <source>
        <dbReference type="PROSITE-ProRule" id="PRU10141"/>
    </source>
</evidence>
<evidence type="ECO:0000256" key="2">
    <source>
        <dbReference type="SAM" id="MobiDB-lite"/>
    </source>
</evidence>
<dbReference type="InterPro" id="IPR050235">
    <property type="entry name" value="CK1_Ser-Thr_kinase"/>
</dbReference>
<dbReference type="PROSITE" id="PS00107">
    <property type="entry name" value="PROTEIN_KINASE_ATP"/>
    <property type="match status" value="1"/>
</dbReference>
<keyword evidence="1" id="KW-0067">ATP-binding</keyword>
<reference evidence="5 6" key="1">
    <citation type="submission" date="2022-05" db="EMBL/GenBank/DDBJ databases">
        <title>Chromosome-level reference genomes for two strains of Caenorhabditis briggsae: an improved platform for comparative genomics.</title>
        <authorList>
            <person name="Stevens L."/>
            <person name="Andersen E.C."/>
        </authorList>
    </citation>
    <scope>NUCLEOTIDE SEQUENCE [LARGE SCALE GENOMIC DNA]</scope>
    <source>
        <strain evidence="5">QX1410_ONT</strain>
        <tissue evidence="5">Whole-organism</tissue>
    </source>
</reference>
<dbReference type="PROSITE" id="PS50011">
    <property type="entry name" value="PROTEIN_KINASE_DOM"/>
    <property type="match status" value="2"/>
</dbReference>
<dbReference type="InterPro" id="IPR000719">
    <property type="entry name" value="Prot_kinase_dom"/>
</dbReference>
<dbReference type="EMBL" id="CP090892">
    <property type="protein sequence ID" value="ULU07619.1"/>
    <property type="molecule type" value="Genomic_DNA"/>
</dbReference>
<dbReference type="GO" id="GO:0005524">
    <property type="term" value="F:ATP binding"/>
    <property type="evidence" value="ECO:0007669"/>
    <property type="project" value="UniProtKB-UniRule"/>
</dbReference>
<dbReference type="FunFam" id="1.10.510.10:FF:001146">
    <property type="entry name" value="Protein CBG08226"/>
    <property type="match status" value="1"/>
</dbReference>
<dbReference type="AlphaFoldDB" id="A0AAE9IVD6"/>
<organism evidence="5 6">
    <name type="scientific">Caenorhabditis briggsae</name>
    <dbReference type="NCBI Taxonomy" id="6238"/>
    <lineage>
        <taxon>Eukaryota</taxon>
        <taxon>Metazoa</taxon>
        <taxon>Ecdysozoa</taxon>
        <taxon>Nematoda</taxon>
        <taxon>Chromadorea</taxon>
        <taxon>Rhabditida</taxon>
        <taxon>Rhabditina</taxon>
        <taxon>Rhabditomorpha</taxon>
        <taxon>Rhabditoidea</taxon>
        <taxon>Rhabditidae</taxon>
        <taxon>Peloderinae</taxon>
        <taxon>Caenorhabditis</taxon>
    </lineage>
</organism>
<evidence type="ECO:0000313" key="6">
    <source>
        <dbReference type="Proteomes" id="UP000827892"/>
    </source>
</evidence>
<dbReference type="InterPro" id="IPR017441">
    <property type="entry name" value="Protein_kinase_ATP_BS"/>
</dbReference>
<evidence type="ECO:0000256" key="3">
    <source>
        <dbReference type="SAM" id="SignalP"/>
    </source>
</evidence>
<dbReference type="PANTHER" id="PTHR11909">
    <property type="entry name" value="CASEIN KINASE-RELATED"/>
    <property type="match status" value="1"/>
</dbReference>
<accession>A0AAE9IVD6</accession>
<feature type="region of interest" description="Disordered" evidence="2">
    <location>
        <begin position="217"/>
        <end position="298"/>
    </location>
</feature>
<dbReference type="GO" id="GO:0004672">
    <property type="term" value="F:protein kinase activity"/>
    <property type="evidence" value="ECO:0007669"/>
    <property type="project" value="InterPro"/>
</dbReference>
<dbReference type="FunFam" id="1.10.510.10:FF:001557">
    <property type="entry name" value="Protein CBG13435"/>
    <property type="match status" value="1"/>
</dbReference>
<dbReference type="InterPro" id="IPR011009">
    <property type="entry name" value="Kinase-like_dom_sf"/>
</dbReference>
<dbReference type="Gene3D" id="1.10.510.10">
    <property type="entry name" value="Transferase(Phosphotransferase) domain 1"/>
    <property type="match status" value="2"/>
</dbReference>
<dbReference type="SMART" id="SM00220">
    <property type="entry name" value="S_TKc"/>
    <property type="match status" value="1"/>
</dbReference>
<feature type="domain" description="Protein kinase" evidence="4">
    <location>
        <begin position="301"/>
        <end position="587"/>
    </location>
</feature>
<dbReference type="SUPFAM" id="SSF56112">
    <property type="entry name" value="Protein kinase-like (PK-like)"/>
    <property type="match status" value="2"/>
</dbReference>
<dbReference type="Pfam" id="PF00069">
    <property type="entry name" value="Pkinase"/>
    <property type="match status" value="1"/>
</dbReference>